<dbReference type="PROSITE" id="PS51257">
    <property type="entry name" value="PROKAR_LIPOPROTEIN"/>
    <property type="match status" value="1"/>
</dbReference>
<proteinExistence type="predicted"/>
<dbReference type="Gene3D" id="3.10.450.50">
    <property type="match status" value="1"/>
</dbReference>
<dbReference type="EMBL" id="VHIF01000001">
    <property type="protein sequence ID" value="TQO36927.1"/>
    <property type="molecule type" value="Genomic_DNA"/>
</dbReference>
<name>A0ABY3A889_9FLAO</name>
<protein>
    <submittedName>
        <fullName evidence="1">Ketosteroid isomerase-like protein</fullName>
    </submittedName>
</protein>
<comment type="caution">
    <text evidence="1">The sequence shown here is derived from an EMBL/GenBank/DDBJ whole genome shotgun (WGS) entry which is preliminary data.</text>
</comment>
<dbReference type="SUPFAM" id="SSF54427">
    <property type="entry name" value="NTF2-like"/>
    <property type="match status" value="1"/>
</dbReference>
<sequence length="177" mass="20032">MIMKNQILFLLTVLLIAFSSCQKSKNVDKQSGIEYSNKIKEIIEEKNAEIEVWYSAGLIDSVATHFADQSIQLPPNQPPLIGIENFKEAWNQNFQIGEWEFDLNTQQVKADGNLATEFGTYTLSFSPNENSPIPAIKDKGSYVVLWEKINDDWKVVWDAPVSQMPIPNMMTDSISGE</sequence>
<dbReference type="Proteomes" id="UP000315363">
    <property type="component" value="Unassembled WGS sequence"/>
</dbReference>
<reference evidence="1 2" key="1">
    <citation type="submission" date="2019-06" db="EMBL/GenBank/DDBJ databases">
        <title>A large-scale integrated study on North Sea by COGITO (Coastal Microbe Genomic &amp; Taxonomic Observatory).</title>
        <authorList>
            <person name="Teeling H."/>
        </authorList>
    </citation>
    <scope>NUCLEOTIDE SEQUENCE [LARGE SCALE GENOMIC DNA]</scope>
    <source>
        <strain evidence="1 2">MAR_2009_79</strain>
    </source>
</reference>
<accession>A0ABY3A889</accession>
<evidence type="ECO:0000313" key="2">
    <source>
        <dbReference type="Proteomes" id="UP000315363"/>
    </source>
</evidence>
<keyword evidence="2" id="KW-1185">Reference proteome</keyword>
<gene>
    <name evidence="1" type="ORF">GQ41_1515</name>
</gene>
<evidence type="ECO:0000313" key="1">
    <source>
        <dbReference type="EMBL" id="TQO36927.1"/>
    </source>
</evidence>
<dbReference type="InterPro" id="IPR032710">
    <property type="entry name" value="NTF2-like_dom_sf"/>
</dbReference>
<organism evidence="1 2">
    <name type="scientific">Arenibacter algicola</name>
    <dbReference type="NCBI Taxonomy" id="616991"/>
    <lineage>
        <taxon>Bacteria</taxon>
        <taxon>Pseudomonadati</taxon>
        <taxon>Bacteroidota</taxon>
        <taxon>Flavobacteriia</taxon>
        <taxon>Flavobacteriales</taxon>
        <taxon>Flavobacteriaceae</taxon>
        <taxon>Arenibacter</taxon>
    </lineage>
</organism>